<keyword evidence="3" id="KW-1185">Reference proteome</keyword>
<feature type="compositionally biased region" description="Polar residues" evidence="1">
    <location>
        <begin position="104"/>
        <end position="120"/>
    </location>
</feature>
<name>A0AAD5ACL6_SILAS</name>
<dbReference type="EMBL" id="MU562415">
    <property type="protein sequence ID" value="KAI5613475.1"/>
    <property type="molecule type" value="Genomic_DNA"/>
</dbReference>
<feature type="region of interest" description="Disordered" evidence="1">
    <location>
        <begin position="73"/>
        <end position="120"/>
    </location>
</feature>
<comment type="caution">
    <text evidence="2">The sequence shown here is derived from an EMBL/GenBank/DDBJ whole genome shotgun (WGS) entry which is preliminary data.</text>
</comment>
<feature type="compositionally biased region" description="Basic and acidic residues" evidence="1">
    <location>
        <begin position="156"/>
        <end position="165"/>
    </location>
</feature>
<reference evidence="2" key="1">
    <citation type="submission" date="2018-07" db="EMBL/GenBank/DDBJ databases">
        <title>Comparative genomics of catfishes provides insights into carnivory and benthic adaptation.</title>
        <authorList>
            <person name="Zhang Y."/>
            <person name="Wang D."/>
            <person name="Peng Z."/>
            <person name="Zheng S."/>
            <person name="Shao F."/>
            <person name="Tao W."/>
        </authorList>
    </citation>
    <scope>NUCLEOTIDE SEQUENCE</scope>
    <source>
        <strain evidence="2">Chongqing</strain>
    </source>
</reference>
<feature type="region of interest" description="Disordered" evidence="1">
    <location>
        <begin position="132"/>
        <end position="192"/>
    </location>
</feature>
<protein>
    <submittedName>
        <fullName evidence="2">Uncharacterized protein</fullName>
    </submittedName>
</protein>
<evidence type="ECO:0000313" key="2">
    <source>
        <dbReference type="EMBL" id="KAI5613475.1"/>
    </source>
</evidence>
<dbReference type="Proteomes" id="UP001205998">
    <property type="component" value="Unassembled WGS sequence"/>
</dbReference>
<proteinExistence type="predicted"/>
<gene>
    <name evidence="2" type="ORF">C0J50_3879</name>
</gene>
<accession>A0AAD5ACL6</accession>
<feature type="compositionally biased region" description="Polar residues" evidence="1">
    <location>
        <begin position="138"/>
        <end position="150"/>
    </location>
</feature>
<dbReference type="AlphaFoldDB" id="A0AAD5ACL6"/>
<evidence type="ECO:0000256" key="1">
    <source>
        <dbReference type="SAM" id="MobiDB-lite"/>
    </source>
</evidence>
<sequence>MTAKVAYVISLISGRALRKLWSVFGGDFRLCTHFIELLTGMFGMNPACLRCNPLDSEQVPPLGFQEDFFPLQSPEESSVPLQSPKESSVPLQSPEESFVPLQNPEESSVPLQSPTESSVLLQSPTESLALSQDLEESLASSQDLQESSAPPQDLQETSRKAELFKAPEGPGARWPGESDALNSSAATLWDEI</sequence>
<evidence type="ECO:0000313" key="3">
    <source>
        <dbReference type="Proteomes" id="UP001205998"/>
    </source>
</evidence>
<feature type="compositionally biased region" description="Polar residues" evidence="1">
    <location>
        <begin position="74"/>
        <end position="95"/>
    </location>
</feature>
<organism evidence="2 3">
    <name type="scientific">Silurus asotus</name>
    <name type="common">Amur catfish</name>
    <name type="synonym">Parasilurus asotus</name>
    <dbReference type="NCBI Taxonomy" id="30991"/>
    <lineage>
        <taxon>Eukaryota</taxon>
        <taxon>Metazoa</taxon>
        <taxon>Chordata</taxon>
        <taxon>Craniata</taxon>
        <taxon>Vertebrata</taxon>
        <taxon>Euteleostomi</taxon>
        <taxon>Actinopterygii</taxon>
        <taxon>Neopterygii</taxon>
        <taxon>Teleostei</taxon>
        <taxon>Ostariophysi</taxon>
        <taxon>Siluriformes</taxon>
        <taxon>Siluridae</taxon>
        <taxon>Silurus</taxon>
    </lineage>
</organism>